<keyword evidence="2" id="KW-1185">Reference proteome</keyword>
<evidence type="ECO:0000313" key="1">
    <source>
        <dbReference type="EMBL" id="GAA0952655.1"/>
    </source>
</evidence>
<proteinExistence type="predicted"/>
<accession>A0ABP4BNM2</accession>
<dbReference type="Proteomes" id="UP001500665">
    <property type="component" value="Unassembled WGS sequence"/>
</dbReference>
<name>A0ABP4BNM2_9ACTN</name>
<dbReference type="EMBL" id="BAAAHH010000012">
    <property type="protein sequence ID" value="GAA0952655.1"/>
    <property type="molecule type" value="Genomic_DNA"/>
</dbReference>
<evidence type="ECO:0000313" key="2">
    <source>
        <dbReference type="Proteomes" id="UP001500665"/>
    </source>
</evidence>
<organism evidence="1 2">
    <name type="scientific">Actinocorallia libanotica</name>
    <dbReference type="NCBI Taxonomy" id="46162"/>
    <lineage>
        <taxon>Bacteria</taxon>
        <taxon>Bacillati</taxon>
        <taxon>Actinomycetota</taxon>
        <taxon>Actinomycetes</taxon>
        <taxon>Streptosporangiales</taxon>
        <taxon>Thermomonosporaceae</taxon>
        <taxon>Actinocorallia</taxon>
    </lineage>
</organism>
<sequence>MPSRRDVPLRDKTRYRMLYEITDRATEILSLDVEDLDVENRRAPLSSRRLRAGMRMSGVRAVRRVVRSARAPMRGPAGLPLETVGADLVSGSRVELQ</sequence>
<comment type="caution">
    <text evidence="1">The sequence shown here is derived from an EMBL/GenBank/DDBJ whole genome shotgun (WGS) entry which is preliminary data.</text>
</comment>
<reference evidence="2" key="1">
    <citation type="journal article" date="2019" name="Int. J. Syst. Evol. Microbiol.">
        <title>The Global Catalogue of Microorganisms (GCM) 10K type strain sequencing project: providing services to taxonomists for standard genome sequencing and annotation.</title>
        <authorList>
            <consortium name="The Broad Institute Genomics Platform"/>
            <consortium name="The Broad Institute Genome Sequencing Center for Infectious Disease"/>
            <person name="Wu L."/>
            <person name="Ma J."/>
        </authorList>
    </citation>
    <scope>NUCLEOTIDE SEQUENCE [LARGE SCALE GENOMIC DNA]</scope>
    <source>
        <strain evidence="2">JCM 10696</strain>
    </source>
</reference>
<gene>
    <name evidence="1" type="ORF">GCM10009550_33680</name>
</gene>
<protein>
    <submittedName>
        <fullName evidence="1">Uncharacterized protein</fullName>
    </submittedName>
</protein>